<evidence type="ECO:0000313" key="2">
    <source>
        <dbReference type="Ensembl" id="ENSSSUP00005022399.1"/>
    </source>
</evidence>
<evidence type="ECO:0000256" key="1">
    <source>
        <dbReference type="ARBA" id="ARBA00023186"/>
    </source>
</evidence>
<dbReference type="InterPro" id="IPR043183">
    <property type="entry name" value="DNJB2/6-like"/>
</dbReference>
<dbReference type="PANTHER" id="PTHR45168">
    <property type="entry name" value="DNAJ HOMOLOG SUBFAMILY B MEMBER 2"/>
    <property type="match status" value="1"/>
</dbReference>
<dbReference type="Ensembl" id="ENSSSUT00005025664.1">
    <property type="protein sequence ID" value="ENSSSUP00005022399.1"/>
    <property type="gene ID" value="ENSSSUG00005014639.1"/>
</dbReference>
<dbReference type="Proteomes" id="UP000472268">
    <property type="component" value="Chromosome 10"/>
</dbReference>
<evidence type="ECO:0000313" key="3">
    <source>
        <dbReference type="Proteomes" id="UP000472268"/>
    </source>
</evidence>
<dbReference type="GO" id="GO:0030544">
    <property type="term" value="F:Hsp70 protein binding"/>
    <property type="evidence" value="ECO:0007669"/>
    <property type="project" value="InterPro"/>
</dbReference>
<reference evidence="2" key="3">
    <citation type="submission" date="2025-09" db="UniProtKB">
        <authorList>
            <consortium name="Ensembl"/>
        </authorList>
    </citation>
    <scope>IDENTIFICATION</scope>
</reference>
<keyword evidence="3" id="KW-1185">Reference proteome</keyword>
<dbReference type="PANTHER" id="PTHR45168:SF4">
    <property type="entry name" value="SIMILAR TO DNAJ HOMOLOG SUBFAMILY B MEMBER 6 (HEAT SHOCK PROTEIN J2) (HSJ-2) (MRJ) (MDJ4)"/>
    <property type="match status" value="1"/>
</dbReference>
<dbReference type="GO" id="GO:0051082">
    <property type="term" value="F:unfolded protein binding"/>
    <property type="evidence" value="ECO:0007669"/>
    <property type="project" value="InterPro"/>
</dbReference>
<sequence>MGNLKSMSPCTKIVNGRKITTKGIVQSGQERVEVEEDDRIKSLMINGKERLPP</sequence>
<name>A0A673UDM5_SURSU</name>
<protein>
    <submittedName>
        <fullName evidence="2">Uncharacterized protein</fullName>
    </submittedName>
</protein>
<dbReference type="AlphaFoldDB" id="A0A673UDM5"/>
<accession>A0A673UDM5</accession>
<reference evidence="2 3" key="1">
    <citation type="submission" date="2019-05" db="EMBL/GenBank/DDBJ databases">
        <title>A Chromosome-scale Meerkat (S. suricatta) Genome Assembly.</title>
        <authorList>
            <person name="Dudchenko O."/>
            <person name="Lieberman Aiden E."/>
            <person name="Tung J."/>
            <person name="Barreiro L.B."/>
            <person name="Clutton-Brock T.H."/>
        </authorList>
    </citation>
    <scope>NUCLEOTIDE SEQUENCE [LARGE SCALE GENOMIC DNA]</scope>
</reference>
<reference evidence="2" key="2">
    <citation type="submission" date="2025-08" db="UniProtKB">
        <authorList>
            <consortium name="Ensembl"/>
        </authorList>
    </citation>
    <scope>IDENTIFICATION</scope>
</reference>
<organism evidence="2 3">
    <name type="scientific">Suricata suricatta</name>
    <name type="common">Meerkat</name>
    <dbReference type="NCBI Taxonomy" id="37032"/>
    <lineage>
        <taxon>Eukaryota</taxon>
        <taxon>Metazoa</taxon>
        <taxon>Chordata</taxon>
        <taxon>Craniata</taxon>
        <taxon>Vertebrata</taxon>
        <taxon>Euteleostomi</taxon>
        <taxon>Mammalia</taxon>
        <taxon>Eutheria</taxon>
        <taxon>Laurasiatheria</taxon>
        <taxon>Carnivora</taxon>
        <taxon>Feliformia</taxon>
        <taxon>Herpestidae</taxon>
        <taxon>Suricata</taxon>
    </lineage>
</organism>
<dbReference type="OMA" id="GWEQILH"/>
<proteinExistence type="predicted"/>
<keyword evidence="1" id="KW-0143">Chaperone</keyword>